<keyword evidence="15 17" id="KW-0472">Membrane</keyword>
<dbReference type="PANTHER" id="PTHR46300">
    <property type="entry name" value="P450, PUTATIVE (EUROFUNG)-RELATED-RELATED"/>
    <property type="match status" value="1"/>
</dbReference>
<dbReference type="PANTHER" id="PTHR46300:SF2">
    <property type="entry name" value="CYTOCHROME P450 MONOOXYGENASE ALNH-RELATED"/>
    <property type="match status" value="1"/>
</dbReference>
<dbReference type="GO" id="GO:0016765">
    <property type="term" value="F:transferase activity, transferring alkyl or aryl (other than methyl) groups"/>
    <property type="evidence" value="ECO:0007669"/>
    <property type="project" value="InterPro"/>
</dbReference>
<keyword evidence="12" id="KW-0560">Oxidoreductase</keyword>
<dbReference type="InterPro" id="IPR050364">
    <property type="entry name" value="Cytochrome_P450_fung"/>
</dbReference>
<dbReference type="InterPro" id="IPR001128">
    <property type="entry name" value="Cyt_P450"/>
</dbReference>
<organism evidence="18 19">
    <name type="scientific">Dentipellis fragilis</name>
    <dbReference type="NCBI Taxonomy" id="205917"/>
    <lineage>
        <taxon>Eukaryota</taxon>
        <taxon>Fungi</taxon>
        <taxon>Dikarya</taxon>
        <taxon>Basidiomycota</taxon>
        <taxon>Agaricomycotina</taxon>
        <taxon>Agaricomycetes</taxon>
        <taxon>Russulales</taxon>
        <taxon>Hericiaceae</taxon>
        <taxon>Dentipellis</taxon>
    </lineage>
</organism>
<comment type="similarity">
    <text evidence="5">Belongs to the UbiA prenyltransferase family.</text>
</comment>
<dbReference type="InterPro" id="IPR036396">
    <property type="entry name" value="Cyt_P450_sf"/>
</dbReference>
<evidence type="ECO:0000256" key="12">
    <source>
        <dbReference type="ARBA" id="ARBA00023002"/>
    </source>
</evidence>
<evidence type="ECO:0000256" key="16">
    <source>
        <dbReference type="PIRSR" id="PIRSR602401-1"/>
    </source>
</evidence>
<dbReference type="CDD" id="cd11065">
    <property type="entry name" value="CYP64-like"/>
    <property type="match status" value="1"/>
</dbReference>
<dbReference type="InterPro" id="IPR000537">
    <property type="entry name" value="UbiA_prenyltransferase"/>
</dbReference>
<name>A0A4Y9YIA9_9AGAM</name>
<dbReference type="Proteomes" id="UP000298327">
    <property type="component" value="Unassembled WGS sequence"/>
</dbReference>
<evidence type="ECO:0000256" key="15">
    <source>
        <dbReference type="ARBA" id="ARBA00023136"/>
    </source>
</evidence>
<dbReference type="PROSITE" id="PS00086">
    <property type="entry name" value="CYTOCHROME_P450"/>
    <property type="match status" value="1"/>
</dbReference>
<dbReference type="Gene3D" id="1.10.357.140">
    <property type="entry name" value="UbiA prenyltransferase"/>
    <property type="match status" value="2"/>
</dbReference>
<dbReference type="FunFam" id="1.20.120.1780:FF:000001">
    <property type="entry name" value="4-hydroxybenzoate octaprenyltransferase"/>
    <property type="match status" value="1"/>
</dbReference>
<keyword evidence="13 16" id="KW-0408">Iron</keyword>
<dbReference type="PROSITE" id="PS00943">
    <property type="entry name" value="UBIA"/>
    <property type="match status" value="1"/>
</dbReference>
<keyword evidence="10 16" id="KW-0479">Metal-binding</keyword>
<feature type="transmembrane region" description="Helical" evidence="17">
    <location>
        <begin position="225"/>
        <end position="246"/>
    </location>
</feature>
<dbReference type="Pfam" id="PF00067">
    <property type="entry name" value="p450"/>
    <property type="match status" value="1"/>
</dbReference>
<dbReference type="Gene3D" id="1.10.630.10">
    <property type="entry name" value="Cytochrome P450"/>
    <property type="match status" value="1"/>
</dbReference>
<dbReference type="SUPFAM" id="SSF48264">
    <property type="entry name" value="Cytochrome P450"/>
    <property type="match status" value="1"/>
</dbReference>
<evidence type="ECO:0000256" key="1">
    <source>
        <dbReference type="ARBA" id="ARBA00001946"/>
    </source>
</evidence>
<dbReference type="OrthoDB" id="2789670at2759"/>
<dbReference type="AlphaFoldDB" id="A0A4Y9YIA9"/>
<evidence type="ECO:0000256" key="14">
    <source>
        <dbReference type="ARBA" id="ARBA00023033"/>
    </source>
</evidence>
<keyword evidence="9 17" id="KW-0812">Transmembrane</keyword>
<evidence type="ECO:0000256" key="13">
    <source>
        <dbReference type="ARBA" id="ARBA00023004"/>
    </source>
</evidence>
<keyword evidence="19" id="KW-1185">Reference proteome</keyword>
<dbReference type="EMBL" id="SEOQ01000503">
    <property type="protein sequence ID" value="TFY61568.1"/>
    <property type="molecule type" value="Genomic_DNA"/>
</dbReference>
<reference evidence="18 19" key="1">
    <citation type="submission" date="2019-02" db="EMBL/GenBank/DDBJ databases">
        <title>Genome sequencing of the rare red list fungi Dentipellis fragilis.</title>
        <authorList>
            <person name="Buettner E."/>
            <person name="Kellner H."/>
        </authorList>
    </citation>
    <scope>NUCLEOTIDE SEQUENCE [LARGE SCALE GENOMIC DNA]</scope>
    <source>
        <strain evidence="18 19">DSM 105465</strain>
    </source>
</reference>
<evidence type="ECO:0000313" key="18">
    <source>
        <dbReference type="EMBL" id="TFY61568.1"/>
    </source>
</evidence>
<dbReference type="Gene3D" id="1.20.120.1780">
    <property type="entry name" value="UbiA prenyltransferase"/>
    <property type="match status" value="1"/>
</dbReference>
<dbReference type="InterPro" id="IPR030470">
    <property type="entry name" value="UbiA_prenylTrfase_CS"/>
</dbReference>
<dbReference type="GO" id="GO:0020037">
    <property type="term" value="F:heme binding"/>
    <property type="evidence" value="ECO:0007669"/>
    <property type="project" value="InterPro"/>
</dbReference>
<dbReference type="InterPro" id="IPR017972">
    <property type="entry name" value="Cyt_P450_CS"/>
</dbReference>
<dbReference type="PRINTS" id="PR00385">
    <property type="entry name" value="P450"/>
</dbReference>
<dbReference type="Pfam" id="PF01040">
    <property type="entry name" value="UbiA"/>
    <property type="match status" value="2"/>
</dbReference>
<sequence length="921" mass="103872">MLTSRMCPSIPRIFERFVFPNFSTMVLWRAYWELARLHVFPLGTILIFWPCAWTLMLASPSHLTAYEIAQWTALLGLGSIFLHAAICVLNDICDIEIDRQVERTRNRPLVAGRISIFSATKRLQKIDLEPSAKHGILAVFLLHTLYPMMKRWTWWPQAWLGLAMNYGVWVTWYALKDRIEGSGMQVFFAGLVCWSIFYDTIYACQDREADAKAGAKSTAILFGTWVKPILTCFALAFLSSLVYVGYCNGKGLPYYAVSCGGAIAHVTWQLATVDLDNGDECNSKFRANNNLGRGCDHPGRVWIALAKLFLPLCNFLEVIYVAIIWGRQRYTEYPSQGILVELAPMAETLVDRSVNSDRMERRPRQLQLDLSSHIGAHPRISIGPFSMPKQPYVPLPQASYTANAQPRNPECLTRSSVPQRLRYPDSAWMELFQDSLRPIALSAGLLCISLIVFVRWRRSQGLPPSPRGGLPLIGHLYLVPQVRAWVWFDTLSRQLNSPIIYLNLAGQDTIVINDYDIAVELLEKRSSVYSSRPRLVLAGDYVGSGKRILTLPYGPEWRRHRVAVHQETVHSKIESYTRIQVAEARLLMRKLLHDPSSFVRHLQQYPGNVLLKLTYGLNSDDPKTQKAVTDVNQIMVNVLPLATPGNLVDAFPILDRLPNILAPWRSEVLRQQANNQKVYKDLLHDVLDRVDSGMITPEQSFASRIWNDRERLEMDELDVAHLAGSLFEAGTETTSSSLVIFIMAMVSHPQVFKTVQDEVTRVCGNQPPSTDNFEALEYVRATCKEVLRWRTVVVMGFPHKSSATKDDIFMGYVIPAGSVIIANQWGMALSEKTFGQKYDPQIFEPRRWLERPGGVGEIAEGVGEIAEEVPAFGFGRRACPGRDIAGYALFVAICHICYYFDVEAMKGAPVVDTSIEGFTTG</sequence>
<feature type="transmembrane region" description="Helical" evidence="17">
    <location>
        <begin position="187"/>
        <end position="204"/>
    </location>
</feature>
<accession>A0A4Y9YIA9</accession>
<evidence type="ECO:0000313" key="19">
    <source>
        <dbReference type="Proteomes" id="UP000298327"/>
    </source>
</evidence>
<evidence type="ECO:0000256" key="6">
    <source>
        <dbReference type="ARBA" id="ARBA00010617"/>
    </source>
</evidence>
<feature type="transmembrane region" description="Helical" evidence="17">
    <location>
        <begin position="37"/>
        <end position="56"/>
    </location>
</feature>
<keyword evidence="8" id="KW-0808">Transferase</keyword>
<evidence type="ECO:0000256" key="9">
    <source>
        <dbReference type="ARBA" id="ARBA00022692"/>
    </source>
</evidence>
<proteinExistence type="inferred from homology"/>
<dbReference type="GO" id="GO:0016020">
    <property type="term" value="C:membrane"/>
    <property type="evidence" value="ECO:0007669"/>
    <property type="project" value="UniProtKB-SubCell"/>
</dbReference>
<evidence type="ECO:0000256" key="3">
    <source>
        <dbReference type="ARBA" id="ARBA00004141"/>
    </source>
</evidence>
<dbReference type="PRINTS" id="PR00463">
    <property type="entry name" value="EP450I"/>
</dbReference>
<evidence type="ECO:0000256" key="10">
    <source>
        <dbReference type="ARBA" id="ARBA00022723"/>
    </source>
</evidence>
<evidence type="ECO:0000256" key="17">
    <source>
        <dbReference type="SAM" id="Phobius"/>
    </source>
</evidence>
<keyword evidence="14" id="KW-0503">Monooxygenase</keyword>
<evidence type="ECO:0000256" key="4">
    <source>
        <dbReference type="ARBA" id="ARBA00005179"/>
    </source>
</evidence>
<dbReference type="InterPro" id="IPR039653">
    <property type="entry name" value="Prenyltransferase"/>
</dbReference>
<feature type="transmembrane region" description="Helical" evidence="17">
    <location>
        <begin position="439"/>
        <end position="456"/>
    </location>
</feature>
<evidence type="ECO:0000256" key="2">
    <source>
        <dbReference type="ARBA" id="ARBA00001971"/>
    </source>
</evidence>
<comment type="cofactor">
    <cofactor evidence="1">
        <name>Mg(2+)</name>
        <dbReference type="ChEBI" id="CHEBI:18420"/>
    </cofactor>
</comment>
<comment type="pathway">
    <text evidence="4">Secondary metabolite biosynthesis.</text>
</comment>
<evidence type="ECO:0000256" key="11">
    <source>
        <dbReference type="ARBA" id="ARBA00022989"/>
    </source>
</evidence>
<keyword evidence="11 17" id="KW-1133">Transmembrane helix</keyword>
<dbReference type="GO" id="GO:0004497">
    <property type="term" value="F:monooxygenase activity"/>
    <property type="evidence" value="ECO:0007669"/>
    <property type="project" value="UniProtKB-KW"/>
</dbReference>
<dbReference type="InterPro" id="IPR002401">
    <property type="entry name" value="Cyt_P450_E_grp-I"/>
</dbReference>
<evidence type="ECO:0000256" key="7">
    <source>
        <dbReference type="ARBA" id="ARBA00022617"/>
    </source>
</evidence>
<evidence type="ECO:0000256" key="5">
    <source>
        <dbReference type="ARBA" id="ARBA00005985"/>
    </source>
</evidence>
<comment type="subcellular location">
    <subcellularLocation>
        <location evidence="3">Membrane</location>
        <topology evidence="3">Multi-pass membrane protein</topology>
    </subcellularLocation>
</comment>
<feature type="binding site" description="axial binding residue" evidence="16">
    <location>
        <position position="879"/>
    </location>
    <ligand>
        <name>heme</name>
        <dbReference type="ChEBI" id="CHEBI:30413"/>
    </ligand>
    <ligandPart>
        <name>Fe</name>
        <dbReference type="ChEBI" id="CHEBI:18248"/>
    </ligandPart>
</feature>
<protein>
    <submittedName>
        <fullName evidence="18">Uncharacterized protein</fullName>
    </submittedName>
</protein>
<dbReference type="GO" id="GO:0005506">
    <property type="term" value="F:iron ion binding"/>
    <property type="evidence" value="ECO:0007669"/>
    <property type="project" value="InterPro"/>
</dbReference>
<evidence type="ECO:0000256" key="8">
    <source>
        <dbReference type="ARBA" id="ARBA00022679"/>
    </source>
</evidence>
<feature type="transmembrane region" description="Helical" evidence="17">
    <location>
        <begin position="301"/>
        <end position="325"/>
    </location>
</feature>
<dbReference type="GO" id="GO:0016705">
    <property type="term" value="F:oxidoreductase activity, acting on paired donors, with incorporation or reduction of molecular oxygen"/>
    <property type="evidence" value="ECO:0007669"/>
    <property type="project" value="InterPro"/>
</dbReference>
<feature type="transmembrane region" description="Helical" evidence="17">
    <location>
        <begin position="158"/>
        <end position="175"/>
    </location>
</feature>
<keyword evidence="7 16" id="KW-0349">Heme</keyword>
<comment type="similarity">
    <text evidence="6">Belongs to the cytochrome P450 family.</text>
</comment>
<dbReference type="CDD" id="cd13959">
    <property type="entry name" value="PT_UbiA_COQ2"/>
    <property type="match status" value="1"/>
</dbReference>
<gene>
    <name evidence="18" type="ORF">EVG20_g7005</name>
</gene>
<feature type="transmembrane region" description="Helical" evidence="17">
    <location>
        <begin position="68"/>
        <end position="89"/>
    </location>
</feature>
<dbReference type="InterPro" id="IPR044878">
    <property type="entry name" value="UbiA_sf"/>
</dbReference>
<dbReference type="STRING" id="205917.A0A4Y9YIA9"/>
<comment type="caution">
    <text evidence="18">The sequence shown here is derived from an EMBL/GenBank/DDBJ whole genome shotgun (WGS) entry which is preliminary data.</text>
</comment>
<comment type="cofactor">
    <cofactor evidence="2 16">
        <name>heme</name>
        <dbReference type="ChEBI" id="CHEBI:30413"/>
    </cofactor>
</comment>